<proteinExistence type="predicted"/>
<dbReference type="SUPFAM" id="SSF48371">
    <property type="entry name" value="ARM repeat"/>
    <property type="match status" value="1"/>
</dbReference>
<accession>A0A1J4JYE8</accession>
<evidence type="ECO:0000313" key="1">
    <source>
        <dbReference type="EMBL" id="OHT02518.1"/>
    </source>
</evidence>
<evidence type="ECO:0000313" key="2">
    <source>
        <dbReference type="Proteomes" id="UP000179807"/>
    </source>
</evidence>
<dbReference type="Gene3D" id="1.25.10.10">
    <property type="entry name" value="Leucine-rich Repeat Variant"/>
    <property type="match status" value="1"/>
</dbReference>
<dbReference type="EMBL" id="MLAK01000863">
    <property type="protein sequence ID" value="OHT02518.1"/>
    <property type="molecule type" value="Genomic_DNA"/>
</dbReference>
<organism evidence="1 2">
    <name type="scientific">Tritrichomonas foetus</name>
    <dbReference type="NCBI Taxonomy" id="1144522"/>
    <lineage>
        <taxon>Eukaryota</taxon>
        <taxon>Metamonada</taxon>
        <taxon>Parabasalia</taxon>
        <taxon>Tritrichomonadida</taxon>
        <taxon>Tritrichomonadidae</taxon>
        <taxon>Tritrichomonas</taxon>
    </lineage>
</organism>
<dbReference type="RefSeq" id="XP_068355654.1">
    <property type="nucleotide sequence ID" value="XM_068507273.1"/>
</dbReference>
<reference evidence="1" key="1">
    <citation type="submission" date="2016-10" db="EMBL/GenBank/DDBJ databases">
        <authorList>
            <person name="Benchimol M."/>
            <person name="Almeida L.G."/>
            <person name="Vasconcelos A.T."/>
            <person name="Perreira-Neves A."/>
            <person name="Rosa I.A."/>
            <person name="Tasca T."/>
            <person name="Bogo M.R."/>
            <person name="de Souza W."/>
        </authorList>
    </citation>
    <scope>NUCLEOTIDE SEQUENCE [LARGE SCALE GENOMIC DNA]</scope>
    <source>
        <strain evidence="1">K</strain>
    </source>
</reference>
<dbReference type="InterPro" id="IPR011989">
    <property type="entry name" value="ARM-like"/>
</dbReference>
<dbReference type="Proteomes" id="UP000179807">
    <property type="component" value="Unassembled WGS sequence"/>
</dbReference>
<name>A0A1J4JYE8_9EUKA</name>
<sequence length="489" mass="56597">MIFNLSVNDIQSARKEDEIASLRNDQNQIIGVHMSHKNAVQKKIFEGLDTLINFSSSNENHLEVVNEVMVSIMNDLVSLDYFPNEIIEKIINSNICDHLMHFLNPPKSKEMSCIVHDIFKLIYTGSEDSAASTFNSSYFHFVLNYFFDAQNLVYEEFSRIIHSLRFGLQYFSEIDQIFFDKSYQERINQIFEFLSPLMSHQDRIEQNNVEESAQICFHELICLTDSMVCSRPTKPVIFYVTQILSPYLNDPRFSKICIDTFIRCAKLSSEYSNSAKENGLLQCLISIISSPDKYELKARIKSFILVRHILNYDVCLTKKLITVHFCDALSDFVNAKPKHQEMFINSLLQISLNDDSIPIIISQSEVFKIILNLINSSSYKIGIACRLLIASFLRNENTDFSCYIFENGFDYLEDILISDEPEWIIEGLDAIRVFMENVENVNPTIKNQILEKSWVLESLEELCMNSVERIAHTAKYIMNYLVNNDDNTV</sequence>
<dbReference type="AlphaFoldDB" id="A0A1J4JYE8"/>
<dbReference type="InterPro" id="IPR016024">
    <property type="entry name" value="ARM-type_fold"/>
</dbReference>
<gene>
    <name evidence="1" type="ORF">TRFO_30295</name>
</gene>
<comment type="caution">
    <text evidence="1">The sequence shown here is derived from an EMBL/GenBank/DDBJ whole genome shotgun (WGS) entry which is preliminary data.</text>
</comment>
<dbReference type="VEuPathDB" id="TrichDB:TRFO_30295"/>
<protein>
    <submittedName>
        <fullName evidence="1">Uncharacterized protein</fullName>
    </submittedName>
</protein>
<keyword evidence="2" id="KW-1185">Reference proteome</keyword>
<dbReference type="GeneID" id="94841977"/>